<evidence type="ECO:0000313" key="2">
    <source>
        <dbReference type="Proteomes" id="UP000438760"/>
    </source>
</evidence>
<evidence type="ECO:0000313" key="1">
    <source>
        <dbReference type="EMBL" id="MTG98882.1"/>
    </source>
</evidence>
<name>A0A6I3LS09_9FLAO</name>
<dbReference type="RefSeq" id="WP_155092895.1">
    <property type="nucleotide sequence ID" value="NZ_CP102754.1"/>
</dbReference>
<accession>A0A6I3LS09</accession>
<gene>
    <name evidence="1" type="ORF">GJV76_12195</name>
</gene>
<organism evidence="1 2">
    <name type="scientific">Myroides albus</name>
    <dbReference type="NCBI Taxonomy" id="2562892"/>
    <lineage>
        <taxon>Bacteria</taxon>
        <taxon>Pseudomonadati</taxon>
        <taxon>Bacteroidota</taxon>
        <taxon>Flavobacteriia</taxon>
        <taxon>Flavobacteriales</taxon>
        <taxon>Flavobacteriaceae</taxon>
        <taxon>Myroides</taxon>
    </lineage>
</organism>
<dbReference type="AlphaFoldDB" id="A0A6I3LS09"/>
<dbReference type="SUPFAM" id="SSF159275">
    <property type="entry name" value="PA1994-like"/>
    <property type="match status" value="1"/>
</dbReference>
<dbReference type="EMBL" id="WMJX01000032">
    <property type="protein sequence ID" value="MTG98882.1"/>
    <property type="molecule type" value="Genomic_DNA"/>
</dbReference>
<dbReference type="Proteomes" id="UP000438760">
    <property type="component" value="Unassembled WGS sequence"/>
</dbReference>
<dbReference type="Pfam" id="PF06475">
    <property type="entry name" value="Glycolipid_bind"/>
    <property type="match status" value="1"/>
</dbReference>
<proteinExistence type="predicted"/>
<sequence length="182" mass="21123">MDKNTTWIGEQHLSIERCKIISKENSYHVKGELVGNKNNQVYGVDYQIVVDENWETRFFSIETRTGHKNNFINAHKINGLWMIDEMDRPEFNECLDIDIAITPFTNTIPINRLKLAVNATAEITVIYIDPIDGRLVPMLQQYTRLSDSRYFYKNLGTEFESEIEVDENGIVLNYPGLFKAII</sequence>
<comment type="caution">
    <text evidence="1">The sequence shown here is derived from an EMBL/GenBank/DDBJ whole genome shotgun (WGS) entry which is preliminary data.</text>
</comment>
<reference evidence="1 2" key="1">
    <citation type="submission" date="2019-11" db="EMBL/GenBank/DDBJ databases">
        <title>Genome of Strain BIT-d1.</title>
        <authorList>
            <person name="Yang Y."/>
        </authorList>
    </citation>
    <scope>NUCLEOTIDE SEQUENCE [LARGE SCALE GENOMIC DNA]</scope>
    <source>
        <strain evidence="1 2">BIT-d1</strain>
    </source>
</reference>
<dbReference type="InterPro" id="IPR009467">
    <property type="entry name" value="Glycolipid-bd_prot_put"/>
</dbReference>
<protein>
    <submittedName>
        <fullName evidence="1">Uncharacterized protein</fullName>
    </submittedName>
</protein>
<dbReference type="OrthoDB" id="9814791at2"/>
<keyword evidence="2" id="KW-1185">Reference proteome</keyword>